<evidence type="ECO:0000256" key="9">
    <source>
        <dbReference type="ARBA" id="ARBA00023260"/>
    </source>
</evidence>
<dbReference type="GO" id="GO:0043657">
    <property type="term" value="C:host cell"/>
    <property type="evidence" value="ECO:0007669"/>
    <property type="project" value="UniProtKB-SubCell"/>
</dbReference>
<feature type="domain" description="Paramyxovirinae protein V zinc-binding" evidence="12">
    <location>
        <begin position="188"/>
        <end position="229"/>
    </location>
</feature>
<evidence type="ECO:0000256" key="8">
    <source>
        <dbReference type="ARBA" id="ARBA00023258"/>
    </source>
</evidence>
<protein>
    <submittedName>
        <fullName evidence="14">V protein</fullName>
    </submittedName>
</protein>
<evidence type="ECO:0000256" key="7">
    <source>
        <dbReference type="ARBA" id="ARBA00022833"/>
    </source>
</evidence>
<feature type="compositionally biased region" description="Basic and acidic residues" evidence="11">
    <location>
        <begin position="115"/>
        <end position="151"/>
    </location>
</feature>
<evidence type="ECO:0000256" key="6">
    <source>
        <dbReference type="ARBA" id="ARBA00022723"/>
    </source>
</evidence>
<keyword evidence="4" id="KW-0945">Host-virus interaction</keyword>
<reference evidence="14 15" key="1">
    <citation type="journal article" date="2010" name="Virus Res.">
        <title>Complete genome sequences of avian paramyxovirus serotype 2 (APMV-2) strains Bangor, England and Kenya: evidence for the existence of subgroups within serotype 2.</title>
        <authorList>
            <person name="Subbiah M."/>
            <person name="Nayak S."/>
            <person name="Collins P.L."/>
            <person name="Samal S.K."/>
        </authorList>
    </citation>
    <scope>NUCLEOTIDE SEQUENCE [LARGE SCALE GENOMIC DNA]</scope>
    <source>
        <strain evidence="14">APMV-2/Chicken/England/7702/06</strain>
    </source>
</reference>
<keyword evidence="3" id="KW-0691">RNA editing</keyword>
<evidence type="ECO:0000256" key="10">
    <source>
        <dbReference type="ARBA" id="ARBA00023280"/>
    </source>
</evidence>
<keyword evidence="5" id="KW-1090">Inhibition of host innate immune response by virus</keyword>
<evidence type="ECO:0000313" key="14">
    <source>
        <dbReference type="EMBL" id="ADK25231.1"/>
    </source>
</evidence>
<dbReference type="EMBL" id="HM159993">
    <property type="protein sequence ID" value="ADK25231.1"/>
    <property type="molecule type" value="Viral_cRNA"/>
</dbReference>
<evidence type="ECO:0000256" key="4">
    <source>
        <dbReference type="ARBA" id="ARBA00022581"/>
    </source>
</evidence>
<sequence length="232" mass="25014">MGVTDDAEIAELLDLGTSVIQELQRAEVKGPQTTGKPKVPPGNTKSLATLWEHETSTQGSALGTPENNTQAPDDNNAGADTPATTDVHRTLDTIDTDTPPEGSKPSSTNSQPGDDLDKALSKLEARAKLGPDRARQVKKGEGDRVEHRDEGGSQSPHGREPTVGARSGQPSTATRPWRPGHRREYSFISRDGRLEVTSWCNPVCSPIRSEPRREKCTCGTCPESCILCRQPN</sequence>
<dbReference type="Pfam" id="PF14313">
    <property type="entry name" value="Soyouz_module"/>
    <property type="match status" value="1"/>
</dbReference>
<evidence type="ECO:0000256" key="11">
    <source>
        <dbReference type="SAM" id="MobiDB-lite"/>
    </source>
</evidence>
<evidence type="ECO:0000259" key="13">
    <source>
        <dbReference type="Pfam" id="PF14313"/>
    </source>
</evidence>
<feature type="domain" description="Phosphoprotein P soyouz module" evidence="13">
    <location>
        <begin position="1"/>
        <end position="58"/>
    </location>
</feature>
<name>D9ZNL3_9MONO</name>
<evidence type="ECO:0000256" key="3">
    <source>
        <dbReference type="ARBA" id="ARBA00022495"/>
    </source>
</evidence>
<gene>
    <name evidence="14" type="primary">P</name>
</gene>
<keyword evidence="8" id="KW-0922">Interferon antiviral system evasion</keyword>
<dbReference type="Proteomes" id="UP000131579">
    <property type="component" value="Segment"/>
</dbReference>
<evidence type="ECO:0000256" key="1">
    <source>
        <dbReference type="ARBA" id="ARBA00004340"/>
    </source>
</evidence>
<proteinExistence type="predicted"/>
<evidence type="ECO:0000259" key="12">
    <source>
        <dbReference type="Pfam" id="PF13008"/>
    </source>
</evidence>
<dbReference type="Pfam" id="PF13008">
    <property type="entry name" value="zf-Paramyx-P"/>
    <property type="match status" value="1"/>
</dbReference>
<keyword evidence="2" id="KW-1113">Inhibition of host RLR pathway by virus</keyword>
<dbReference type="InterPro" id="IPR024279">
    <property type="entry name" value="Paramyx_V_Zn-bd"/>
</dbReference>
<dbReference type="GO" id="GO:0046872">
    <property type="term" value="F:metal ion binding"/>
    <property type="evidence" value="ECO:0007669"/>
    <property type="project" value="UniProtKB-KW"/>
</dbReference>
<organism evidence="14 15">
    <name type="scientific">avian paramyxovirus 2</name>
    <dbReference type="NCBI Taxonomy" id="2560313"/>
    <lineage>
        <taxon>Viruses</taxon>
        <taxon>Riboviria</taxon>
        <taxon>Orthornavirae</taxon>
        <taxon>Negarnaviricota</taxon>
        <taxon>Haploviricotina</taxon>
        <taxon>Monjiviricetes</taxon>
        <taxon>Mononegavirales</taxon>
        <taxon>Paramyxoviridae</taxon>
        <taxon>Avulavirinae</taxon>
        <taxon>Metaavulavirus</taxon>
        <taxon>Metaavulavirus procarduelis</taxon>
        <taxon>Metaavulavirus yucaipaense</taxon>
    </lineage>
</organism>
<evidence type="ECO:0000256" key="2">
    <source>
        <dbReference type="ARBA" id="ARBA00022482"/>
    </source>
</evidence>
<comment type="subcellular location">
    <subcellularLocation>
        <location evidence="1">Host cell</location>
    </subcellularLocation>
</comment>
<keyword evidence="10" id="KW-0899">Viral immunoevasion</keyword>
<accession>D9ZNL3</accession>
<dbReference type="GO" id="GO:0039554">
    <property type="term" value="P:symbiont-mediated suppression of host cytoplasmic pattern recognition receptor signaling pathway via inhibition of MDA-5 activity"/>
    <property type="evidence" value="ECO:0007669"/>
    <property type="project" value="UniProtKB-KW"/>
</dbReference>
<dbReference type="Gene3D" id="4.10.80.340">
    <property type="match status" value="1"/>
</dbReference>
<keyword evidence="6" id="KW-0479">Metal-binding</keyword>
<dbReference type="InterPro" id="IPR025909">
    <property type="entry name" value="Soyouz_module"/>
</dbReference>
<keyword evidence="7" id="KW-0862">Zinc</keyword>
<evidence type="ECO:0000256" key="5">
    <source>
        <dbReference type="ARBA" id="ARBA00022632"/>
    </source>
</evidence>
<evidence type="ECO:0000313" key="15">
    <source>
        <dbReference type="Proteomes" id="UP000131579"/>
    </source>
</evidence>
<feature type="region of interest" description="Disordered" evidence="11">
    <location>
        <begin position="24"/>
        <end position="181"/>
    </location>
</feature>
<feature type="compositionally biased region" description="Polar residues" evidence="11">
    <location>
        <begin position="56"/>
        <end position="73"/>
    </location>
</feature>
<keyword evidence="9" id="KW-1089">Inhibition of host MDA5 by virus</keyword>